<evidence type="ECO:0000256" key="1">
    <source>
        <dbReference type="ARBA" id="ARBA00006538"/>
    </source>
</evidence>
<dbReference type="InterPro" id="IPR016662">
    <property type="entry name" value="Acyl-CoA_thioEstase_long-chain"/>
</dbReference>
<dbReference type="Pfam" id="PF04775">
    <property type="entry name" value="Bile_Hydr_Trans"/>
    <property type="match status" value="1"/>
</dbReference>
<proteinExistence type="inferred from homology"/>
<dbReference type="PANTHER" id="PTHR10824">
    <property type="entry name" value="ACYL-COENZYME A THIOESTERASE-RELATED"/>
    <property type="match status" value="1"/>
</dbReference>
<evidence type="ECO:0000259" key="3">
    <source>
        <dbReference type="Pfam" id="PF04775"/>
    </source>
</evidence>
<dbReference type="FunCoup" id="A0A3P8X4F4">
    <property type="interactions" value="262"/>
</dbReference>
<dbReference type="InParanoid" id="A0A3P8X4F4"/>
<evidence type="ECO:0000259" key="4">
    <source>
        <dbReference type="Pfam" id="PF08840"/>
    </source>
</evidence>
<dbReference type="SUPFAM" id="SSF53474">
    <property type="entry name" value="alpha/beta-Hydrolases"/>
    <property type="match status" value="1"/>
</dbReference>
<dbReference type="FunFam" id="3.40.50.1820:FF:000024">
    <property type="entry name" value="acyl-coenzyme A thioesterase 4"/>
    <property type="match status" value="1"/>
</dbReference>
<dbReference type="Proteomes" id="UP000265120">
    <property type="component" value="Chromosome 20"/>
</dbReference>
<feature type="active site" description="Charge relay system" evidence="2">
    <location>
        <position position="385"/>
    </location>
</feature>
<dbReference type="InterPro" id="IPR042490">
    <property type="entry name" value="Thio_Ohase/BAAT_N"/>
</dbReference>
<name>A0A3P8X4F4_CYNSE</name>
<reference evidence="5" key="2">
    <citation type="submission" date="2025-08" db="UniProtKB">
        <authorList>
            <consortium name="Ensembl"/>
        </authorList>
    </citation>
    <scope>IDENTIFICATION</scope>
</reference>
<dbReference type="GO" id="GO:0006637">
    <property type="term" value="P:acyl-CoA metabolic process"/>
    <property type="evidence" value="ECO:0007669"/>
    <property type="project" value="InterPro"/>
</dbReference>
<dbReference type="AlphaFoldDB" id="A0A3P8X4F4"/>
<dbReference type="Gene3D" id="3.40.50.1820">
    <property type="entry name" value="alpha/beta hydrolase"/>
    <property type="match status" value="1"/>
</dbReference>
<reference evidence="5" key="3">
    <citation type="submission" date="2025-09" db="UniProtKB">
        <authorList>
            <consortium name="Ensembl"/>
        </authorList>
    </citation>
    <scope>IDENTIFICATION</scope>
</reference>
<accession>A0A3P8X4F4</accession>
<dbReference type="InterPro" id="IPR029058">
    <property type="entry name" value="AB_hydrolase_fold"/>
</dbReference>
<feature type="domain" description="Acyl-CoA thioester hydrolase/bile acid-CoA amino acid N-acetyltransferase" evidence="3">
    <location>
        <begin position="40"/>
        <end position="166"/>
    </location>
</feature>
<reference evidence="5 6" key="1">
    <citation type="journal article" date="2014" name="Nat. Genet.">
        <title>Whole-genome sequence of a flatfish provides insights into ZW sex chromosome evolution and adaptation to a benthic lifestyle.</title>
        <authorList>
            <person name="Chen S."/>
            <person name="Zhang G."/>
            <person name="Shao C."/>
            <person name="Huang Q."/>
            <person name="Liu G."/>
            <person name="Zhang P."/>
            <person name="Song W."/>
            <person name="An N."/>
            <person name="Chalopin D."/>
            <person name="Volff J.N."/>
            <person name="Hong Y."/>
            <person name="Li Q."/>
            <person name="Sha Z."/>
            <person name="Zhou H."/>
            <person name="Xie M."/>
            <person name="Yu Q."/>
            <person name="Liu Y."/>
            <person name="Xiang H."/>
            <person name="Wang N."/>
            <person name="Wu K."/>
            <person name="Yang C."/>
            <person name="Zhou Q."/>
            <person name="Liao X."/>
            <person name="Yang L."/>
            <person name="Hu Q."/>
            <person name="Zhang J."/>
            <person name="Meng L."/>
            <person name="Jin L."/>
            <person name="Tian Y."/>
            <person name="Lian J."/>
            <person name="Yang J."/>
            <person name="Miao G."/>
            <person name="Liu S."/>
            <person name="Liang Z."/>
            <person name="Yan F."/>
            <person name="Li Y."/>
            <person name="Sun B."/>
            <person name="Zhang H."/>
            <person name="Zhang J."/>
            <person name="Zhu Y."/>
            <person name="Du M."/>
            <person name="Zhao Y."/>
            <person name="Schartl M."/>
            <person name="Tang Q."/>
            <person name="Wang J."/>
        </authorList>
    </citation>
    <scope>NUCLEOTIDE SEQUENCE</scope>
</reference>
<keyword evidence="6" id="KW-1185">Reference proteome</keyword>
<dbReference type="InterPro" id="IPR006862">
    <property type="entry name" value="Thio_Ohase/aa_AcTrfase"/>
</dbReference>
<evidence type="ECO:0000256" key="2">
    <source>
        <dbReference type="PIRSR" id="PIRSR016521-1"/>
    </source>
</evidence>
<evidence type="ECO:0000313" key="6">
    <source>
        <dbReference type="Proteomes" id="UP000265120"/>
    </source>
</evidence>
<dbReference type="PANTHER" id="PTHR10824:SF17">
    <property type="entry name" value="ACYL-COENZYME A THIOESTERASE 6"/>
    <property type="match status" value="1"/>
</dbReference>
<dbReference type="Pfam" id="PF08840">
    <property type="entry name" value="BAAT_C"/>
    <property type="match status" value="1"/>
</dbReference>
<feature type="active site" description="Charge relay system" evidence="2">
    <location>
        <position position="256"/>
    </location>
</feature>
<organism evidence="5 6">
    <name type="scientific">Cynoglossus semilaevis</name>
    <name type="common">Tongue sole</name>
    <dbReference type="NCBI Taxonomy" id="244447"/>
    <lineage>
        <taxon>Eukaryota</taxon>
        <taxon>Metazoa</taxon>
        <taxon>Chordata</taxon>
        <taxon>Craniata</taxon>
        <taxon>Vertebrata</taxon>
        <taxon>Euteleostomi</taxon>
        <taxon>Actinopterygii</taxon>
        <taxon>Neopterygii</taxon>
        <taxon>Teleostei</taxon>
        <taxon>Neoteleostei</taxon>
        <taxon>Acanthomorphata</taxon>
        <taxon>Carangaria</taxon>
        <taxon>Pleuronectiformes</taxon>
        <taxon>Pleuronectoidei</taxon>
        <taxon>Cynoglossidae</taxon>
        <taxon>Cynoglossinae</taxon>
        <taxon>Cynoglossus</taxon>
    </lineage>
</organism>
<evidence type="ECO:0000313" key="5">
    <source>
        <dbReference type="Ensembl" id="ENSCSEP00000033802.1"/>
    </source>
</evidence>
<dbReference type="Ensembl" id="ENSCSET00000034237.1">
    <property type="protein sequence ID" value="ENSCSEP00000033802.1"/>
    <property type="gene ID" value="ENSCSEG00000021683.1"/>
</dbReference>
<dbReference type="STRING" id="244447.ENSCSEP00000033802"/>
<feature type="active site" description="Charge relay system" evidence="2">
    <location>
        <position position="351"/>
    </location>
</feature>
<dbReference type="PIRSF" id="PIRSF016521">
    <property type="entry name" value="Acyl-CoA_hydro"/>
    <property type="match status" value="1"/>
</dbReference>
<comment type="similarity">
    <text evidence="1">Belongs to the C/M/P thioester hydrolase family.</text>
</comment>
<dbReference type="GO" id="GO:0047617">
    <property type="term" value="F:fatty acyl-CoA hydrolase activity"/>
    <property type="evidence" value="ECO:0007669"/>
    <property type="project" value="TreeGrafter"/>
</dbReference>
<sequence length="446" mass="49263">DCITYDLYSCSQTYSWSITSIKMSSQVRLRLLPSARCLFDDLLQVKVSGLRSRQVVALKASSTDDKGVEFRSSATYRADGLGELDLHRDPSLSGSYVGVEPMGLLWSMKADTLHQRFQKTNSLKPNVVRFSVHEVEGRGQGEGRTLAELVAERLMMADGVQRRPVKDGNVRGVLFTPPGPGPYPAVLDLYTFGGGLSEKRAALLAGRGFVVMTVALYGIDDMPKNISEIHLDYFEEAIEFLKKQDKVKRVGLTSLSKSGDLVLSIASFLPNIDATVWINGCSANTVFPLYYKKKQILSVLPFDVSKVVSTESGAFITKNAIPDPAAEENRASLIPIQQASGRFLFVASEDDNNWDSPAFVDEMTQRLRHHGKDNFEVLICRGSGHYLEPPYGPYCASSFHGFLGKPVVWGGQAKSHAAAEVQLWKKIQEFLRAHLSCDSTQEKAKL</sequence>
<dbReference type="GO" id="GO:0006631">
    <property type="term" value="P:fatty acid metabolic process"/>
    <property type="evidence" value="ECO:0007669"/>
    <property type="project" value="TreeGrafter"/>
</dbReference>
<feature type="domain" description="BAAT/Acyl-CoA thioester hydrolase C-terminal" evidence="4">
    <location>
        <begin position="229"/>
        <end position="436"/>
    </location>
</feature>
<dbReference type="InterPro" id="IPR014940">
    <property type="entry name" value="BAAT_C"/>
</dbReference>
<dbReference type="GeneTree" id="ENSGT01010000222336"/>
<protein>
    <submittedName>
        <fullName evidence="5">Acyl-coenzyme A thioesterase 1-like</fullName>
    </submittedName>
</protein>
<dbReference type="Gene3D" id="2.60.40.2240">
    <property type="entry name" value="Acyl-CoA thioester hydrolase/BAAT N-terminal domain"/>
    <property type="match status" value="1"/>
</dbReference>